<name>A0A1J7GN85_LUPAN</name>
<evidence type="ECO:0000313" key="2">
    <source>
        <dbReference type="EMBL" id="OIW01976.1"/>
    </source>
</evidence>
<evidence type="ECO:0000313" key="3">
    <source>
        <dbReference type="Proteomes" id="UP000188354"/>
    </source>
</evidence>
<organism evidence="2 3">
    <name type="scientific">Lupinus angustifolius</name>
    <name type="common">Narrow-leaved blue lupine</name>
    <dbReference type="NCBI Taxonomy" id="3871"/>
    <lineage>
        <taxon>Eukaryota</taxon>
        <taxon>Viridiplantae</taxon>
        <taxon>Streptophyta</taxon>
        <taxon>Embryophyta</taxon>
        <taxon>Tracheophyta</taxon>
        <taxon>Spermatophyta</taxon>
        <taxon>Magnoliopsida</taxon>
        <taxon>eudicotyledons</taxon>
        <taxon>Gunneridae</taxon>
        <taxon>Pentapetalae</taxon>
        <taxon>rosids</taxon>
        <taxon>fabids</taxon>
        <taxon>Fabales</taxon>
        <taxon>Fabaceae</taxon>
        <taxon>Papilionoideae</taxon>
        <taxon>50 kb inversion clade</taxon>
        <taxon>genistoids sensu lato</taxon>
        <taxon>core genistoids</taxon>
        <taxon>Genisteae</taxon>
        <taxon>Lupinus</taxon>
    </lineage>
</organism>
<dbReference type="AlphaFoldDB" id="A0A1J7GN85"/>
<keyword evidence="3" id="KW-1185">Reference proteome</keyword>
<dbReference type="EMBL" id="CM007371">
    <property type="protein sequence ID" value="OIW01976.1"/>
    <property type="molecule type" value="Genomic_DNA"/>
</dbReference>
<dbReference type="Gramene" id="OIW01976">
    <property type="protein sequence ID" value="OIW01976"/>
    <property type="gene ID" value="TanjilG_14065"/>
</dbReference>
<feature type="region of interest" description="Disordered" evidence="1">
    <location>
        <begin position="1"/>
        <end position="74"/>
    </location>
</feature>
<dbReference type="Proteomes" id="UP000188354">
    <property type="component" value="Chromosome LG11"/>
</dbReference>
<protein>
    <submittedName>
        <fullName evidence="2">Uncharacterized protein</fullName>
    </submittedName>
</protein>
<sequence length="89" mass="9324">MDFPFPNLQRAEAAASSLDEMTGNPVESASGGVTDDSGWRLSVPVGAPCPELGPEERRTSSARQRANLSPSYPTHGVGELVRACLEAPA</sequence>
<gene>
    <name evidence="2" type="ORF">TanjilG_14065</name>
</gene>
<accession>A0A1J7GN85</accession>
<evidence type="ECO:0000256" key="1">
    <source>
        <dbReference type="SAM" id="MobiDB-lite"/>
    </source>
</evidence>
<proteinExistence type="predicted"/>
<feature type="compositionally biased region" description="Polar residues" evidence="1">
    <location>
        <begin position="61"/>
        <end position="72"/>
    </location>
</feature>
<reference evidence="2 3" key="1">
    <citation type="journal article" date="2017" name="Plant Biotechnol. J.">
        <title>A comprehensive draft genome sequence for lupin (Lupinus angustifolius), an emerging health food: insights into plant-microbe interactions and legume evolution.</title>
        <authorList>
            <person name="Hane J.K."/>
            <person name="Ming Y."/>
            <person name="Kamphuis L.G."/>
            <person name="Nelson M.N."/>
            <person name="Garg G."/>
            <person name="Atkins C.A."/>
            <person name="Bayer P.E."/>
            <person name="Bravo A."/>
            <person name="Bringans S."/>
            <person name="Cannon S."/>
            <person name="Edwards D."/>
            <person name="Foley R."/>
            <person name="Gao L.L."/>
            <person name="Harrison M.J."/>
            <person name="Huang W."/>
            <person name="Hurgobin B."/>
            <person name="Li S."/>
            <person name="Liu C.W."/>
            <person name="McGrath A."/>
            <person name="Morahan G."/>
            <person name="Murray J."/>
            <person name="Weller J."/>
            <person name="Jian J."/>
            <person name="Singh K.B."/>
        </authorList>
    </citation>
    <scope>NUCLEOTIDE SEQUENCE [LARGE SCALE GENOMIC DNA]</scope>
    <source>
        <strain evidence="3">cv. Tanjil</strain>
        <tissue evidence="2">Whole plant</tissue>
    </source>
</reference>